<evidence type="ECO:0000313" key="1">
    <source>
        <dbReference type="EMBL" id="GGM43464.1"/>
    </source>
</evidence>
<organism evidence="1 2">
    <name type="scientific">Promicromonospora citrea</name>
    <dbReference type="NCBI Taxonomy" id="43677"/>
    <lineage>
        <taxon>Bacteria</taxon>
        <taxon>Bacillati</taxon>
        <taxon>Actinomycetota</taxon>
        <taxon>Actinomycetes</taxon>
        <taxon>Micrococcales</taxon>
        <taxon>Promicromonosporaceae</taxon>
        <taxon>Promicromonospora</taxon>
    </lineage>
</organism>
<accession>A0A8H9LAW0</accession>
<dbReference type="AlphaFoldDB" id="A0A8H9LAW0"/>
<protein>
    <submittedName>
        <fullName evidence="1">Uncharacterized protein</fullName>
    </submittedName>
</protein>
<dbReference type="Proteomes" id="UP000655589">
    <property type="component" value="Unassembled WGS sequence"/>
</dbReference>
<dbReference type="InterPro" id="IPR015068">
    <property type="entry name" value="DUF1877"/>
</dbReference>
<name>A0A8H9LAW0_9MICO</name>
<comment type="caution">
    <text evidence="1">The sequence shown here is derived from an EMBL/GenBank/DDBJ whole genome shotgun (WGS) entry which is preliminary data.</text>
</comment>
<evidence type="ECO:0000313" key="2">
    <source>
        <dbReference type="Proteomes" id="UP000655589"/>
    </source>
</evidence>
<dbReference type="Gene3D" id="3.40.1760.10">
    <property type="entry name" value="YfbM-like super family"/>
    <property type="match status" value="1"/>
</dbReference>
<dbReference type="Pfam" id="PF08974">
    <property type="entry name" value="DUF1877"/>
    <property type="match status" value="1"/>
</dbReference>
<dbReference type="EMBL" id="BMPT01000027">
    <property type="protein sequence ID" value="GGM43464.1"/>
    <property type="molecule type" value="Genomic_DNA"/>
</dbReference>
<dbReference type="InterPro" id="IPR035944">
    <property type="entry name" value="YfbM-like_sf"/>
</dbReference>
<gene>
    <name evidence="1" type="ORF">GCM10010102_43700</name>
</gene>
<reference evidence="1" key="1">
    <citation type="journal article" date="2014" name="Int. J. Syst. Evol. Microbiol.">
        <title>Complete genome sequence of Corynebacterium casei LMG S-19264T (=DSM 44701T), isolated from a smear-ripened cheese.</title>
        <authorList>
            <consortium name="US DOE Joint Genome Institute (JGI-PGF)"/>
            <person name="Walter F."/>
            <person name="Albersmeier A."/>
            <person name="Kalinowski J."/>
            <person name="Ruckert C."/>
        </authorList>
    </citation>
    <scope>NUCLEOTIDE SEQUENCE</scope>
    <source>
        <strain evidence="1">JCM 3051</strain>
    </source>
</reference>
<reference evidence="1" key="2">
    <citation type="submission" date="2020-09" db="EMBL/GenBank/DDBJ databases">
        <authorList>
            <person name="Sun Q."/>
            <person name="Ohkuma M."/>
        </authorList>
    </citation>
    <scope>NUCLEOTIDE SEQUENCE</scope>
    <source>
        <strain evidence="1">JCM 3051</strain>
    </source>
</reference>
<proteinExistence type="predicted"/>
<sequence>MDKAWHGLALVLDRAGVSTAVVFGDEQVPGADDWGYGPPSSLRPERVAELAAVLRSLDLQGVVEAVPAEAFVEADIYPRASGTRLALGSTLLVISNG</sequence>
<keyword evidence="2" id="KW-1185">Reference proteome</keyword>
<dbReference type="SUPFAM" id="SSF111069">
    <property type="entry name" value="Hypothetical protein yfbM"/>
    <property type="match status" value="1"/>
</dbReference>